<organism evidence="9 10">
    <name type="scientific">Paenibacillus aquistagni</name>
    <dbReference type="NCBI Taxonomy" id="1852522"/>
    <lineage>
        <taxon>Bacteria</taxon>
        <taxon>Bacillati</taxon>
        <taxon>Bacillota</taxon>
        <taxon>Bacilli</taxon>
        <taxon>Bacillales</taxon>
        <taxon>Paenibacillaceae</taxon>
        <taxon>Paenibacillus</taxon>
    </lineage>
</organism>
<evidence type="ECO:0000313" key="9">
    <source>
        <dbReference type="EMBL" id="SMG35893.1"/>
    </source>
</evidence>
<keyword evidence="5 7" id="KW-1133">Transmembrane helix</keyword>
<feature type="domain" description="ABC transmembrane type-1" evidence="8">
    <location>
        <begin position="85"/>
        <end position="291"/>
    </location>
</feature>
<feature type="transmembrane region" description="Helical" evidence="7">
    <location>
        <begin position="7"/>
        <end position="27"/>
    </location>
</feature>
<dbReference type="InterPro" id="IPR035906">
    <property type="entry name" value="MetI-like_sf"/>
</dbReference>
<dbReference type="Pfam" id="PF00528">
    <property type="entry name" value="BPD_transp_1"/>
    <property type="match status" value="1"/>
</dbReference>
<dbReference type="PANTHER" id="PTHR30465:SF0">
    <property type="entry name" value="OLIGOPEPTIDE TRANSPORT SYSTEM PERMEASE PROTEIN APPB"/>
    <property type="match status" value="1"/>
</dbReference>
<gene>
    <name evidence="9" type="ORF">SAMN06295960_2059</name>
</gene>
<dbReference type="AlphaFoldDB" id="A0A1X7K4K2"/>
<dbReference type="EMBL" id="FXAZ01000002">
    <property type="protein sequence ID" value="SMG35893.1"/>
    <property type="molecule type" value="Genomic_DNA"/>
</dbReference>
<dbReference type="GO" id="GO:0055085">
    <property type="term" value="P:transmembrane transport"/>
    <property type="evidence" value="ECO:0007669"/>
    <property type="project" value="InterPro"/>
</dbReference>
<feature type="transmembrane region" description="Helical" evidence="7">
    <location>
        <begin position="160"/>
        <end position="179"/>
    </location>
</feature>
<feature type="transmembrane region" description="Helical" evidence="7">
    <location>
        <begin position="126"/>
        <end position="148"/>
    </location>
</feature>
<evidence type="ECO:0000256" key="5">
    <source>
        <dbReference type="ARBA" id="ARBA00022989"/>
    </source>
</evidence>
<comment type="subcellular location">
    <subcellularLocation>
        <location evidence="1 7">Cell membrane</location>
        <topology evidence="1 7">Multi-pass membrane protein</topology>
    </subcellularLocation>
</comment>
<evidence type="ECO:0000256" key="2">
    <source>
        <dbReference type="ARBA" id="ARBA00022448"/>
    </source>
</evidence>
<evidence type="ECO:0000256" key="3">
    <source>
        <dbReference type="ARBA" id="ARBA00022475"/>
    </source>
</evidence>
<dbReference type="Proteomes" id="UP000193834">
    <property type="component" value="Unassembled WGS sequence"/>
</dbReference>
<evidence type="ECO:0000256" key="1">
    <source>
        <dbReference type="ARBA" id="ARBA00004651"/>
    </source>
</evidence>
<keyword evidence="2 7" id="KW-0813">Transport</keyword>
<dbReference type="CDD" id="cd06261">
    <property type="entry name" value="TM_PBP2"/>
    <property type="match status" value="1"/>
</dbReference>
<feature type="transmembrane region" description="Helical" evidence="7">
    <location>
        <begin position="213"/>
        <end position="233"/>
    </location>
</feature>
<dbReference type="OrthoDB" id="2551456at2"/>
<keyword evidence="6 7" id="KW-0472">Membrane</keyword>
<dbReference type="SUPFAM" id="SSF161098">
    <property type="entry name" value="MetI-like"/>
    <property type="match status" value="1"/>
</dbReference>
<reference evidence="9 10" key="1">
    <citation type="submission" date="2017-04" db="EMBL/GenBank/DDBJ databases">
        <authorList>
            <person name="Afonso C.L."/>
            <person name="Miller P.J."/>
            <person name="Scott M.A."/>
            <person name="Spackman E."/>
            <person name="Goraichik I."/>
            <person name="Dimitrov K.M."/>
            <person name="Suarez D.L."/>
            <person name="Swayne D.E."/>
        </authorList>
    </citation>
    <scope>NUCLEOTIDE SEQUENCE [LARGE SCALE GENOMIC DNA]</scope>
    <source>
        <strain evidence="9 10">11</strain>
    </source>
</reference>
<sequence>MNLFIQLLRSLFISMLAMLAVILIVLFPRQVNVTVTETQLLTDYPFSFQQYAHQIQAFFSELFLNGSLGVNRYQFPVIEDVLLVMGNSMIVIATALVASFVLGVLKGIIDYKLDQTRFRVFGSFGTWLMQSFPDFLLILLLQWMFIRYFPNIRIFSAEPWYAFMIPSFFVMIYPMLYIARITQVSISNQEGMLYLLVAKSKGLPRWLLFYKHVFTNCMGTILTHLPSLMLYILSNLLIVEYFLNYPGAANRLFIAIDYSVNFGTGGNYEATTIIGIAFCFCLLVLFVQWISIIARRRYEVK</sequence>
<evidence type="ECO:0000256" key="6">
    <source>
        <dbReference type="ARBA" id="ARBA00023136"/>
    </source>
</evidence>
<protein>
    <submittedName>
        <fullName evidence="9">ABC-type dipeptide/oligopeptide/nickel transport system, permease component</fullName>
    </submittedName>
</protein>
<dbReference type="PANTHER" id="PTHR30465">
    <property type="entry name" value="INNER MEMBRANE ABC TRANSPORTER"/>
    <property type="match status" value="1"/>
</dbReference>
<feature type="transmembrane region" description="Helical" evidence="7">
    <location>
        <begin position="273"/>
        <end position="294"/>
    </location>
</feature>
<keyword evidence="3" id="KW-1003">Cell membrane</keyword>
<evidence type="ECO:0000259" key="8">
    <source>
        <dbReference type="PROSITE" id="PS50928"/>
    </source>
</evidence>
<evidence type="ECO:0000256" key="7">
    <source>
        <dbReference type="RuleBase" id="RU363032"/>
    </source>
</evidence>
<feature type="transmembrane region" description="Helical" evidence="7">
    <location>
        <begin position="81"/>
        <end position="105"/>
    </location>
</feature>
<name>A0A1X7K4K2_9BACL</name>
<dbReference type="GO" id="GO:0005886">
    <property type="term" value="C:plasma membrane"/>
    <property type="evidence" value="ECO:0007669"/>
    <property type="project" value="UniProtKB-SubCell"/>
</dbReference>
<accession>A0A1X7K4K2</accession>
<comment type="similarity">
    <text evidence="7">Belongs to the binding-protein-dependent transport system permease family.</text>
</comment>
<dbReference type="PROSITE" id="PS50928">
    <property type="entry name" value="ABC_TM1"/>
    <property type="match status" value="1"/>
</dbReference>
<dbReference type="RefSeq" id="WP_085494276.1">
    <property type="nucleotide sequence ID" value="NZ_FXAZ01000002.1"/>
</dbReference>
<proteinExistence type="inferred from homology"/>
<keyword evidence="4 7" id="KW-0812">Transmembrane</keyword>
<dbReference type="STRING" id="1852522.SAMN06295960_2059"/>
<evidence type="ECO:0000313" key="10">
    <source>
        <dbReference type="Proteomes" id="UP000193834"/>
    </source>
</evidence>
<dbReference type="InterPro" id="IPR000515">
    <property type="entry name" value="MetI-like"/>
</dbReference>
<keyword evidence="10" id="KW-1185">Reference proteome</keyword>
<evidence type="ECO:0000256" key="4">
    <source>
        <dbReference type="ARBA" id="ARBA00022692"/>
    </source>
</evidence>